<feature type="domain" description="DhaL" evidence="1">
    <location>
        <begin position="7"/>
        <end position="195"/>
    </location>
</feature>
<dbReference type="Pfam" id="PF02734">
    <property type="entry name" value="Dak2"/>
    <property type="match status" value="1"/>
</dbReference>
<dbReference type="InterPro" id="IPR004007">
    <property type="entry name" value="DhaL_dom"/>
</dbReference>
<proteinExistence type="predicted"/>
<dbReference type="PROSITE" id="PS51480">
    <property type="entry name" value="DHAL"/>
    <property type="match status" value="1"/>
</dbReference>
<evidence type="ECO:0000259" key="1">
    <source>
        <dbReference type="PROSITE" id="PS51480"/>
    </source>
</evidence>
<evidence type="ECO:0000313" key="2">
    <source>
        <dbReference type="EMBL" id="MFD2799944.1"/>
    </source>
</evidence>
<dbReference type="InterPro" id="IPR050270">
    <property type="entry name" value="DegV_domain_contain"/>
</dbReference>
<sequence>MRCLDAAAVRAWASACVHSLGGLRADIDGINVYPVADSDTGSNMLHTLTAAHAGLAAEPRVTGAGEALGVLARGAVAAARGNSGVIISQVLRGLAESAGDTAELDGPALAAALKRADALATDAVARPVAGTMLSVLHAVATAVGDGPLDEVALTAARAAADALRETPRQLAALAVAGVVDAGGRGLVAVLDALAEVVVGEVTAPDRPVTVPPAALPAPQAWEVMYLLAGADDAALPALRRALSALGDSVTVAGDGAGNHAVHVHCADIGAALEAGLRHGRPHRVRVEPLMTPAPAESPAGERAVVAVVHGDGLAELVGAEGVPVLGVTAGTEPTAEDLLGLITETAAAHVAVVPGGVELTAAAERVASHPVLSDREIVVVPCASPVQALAALAVHDPHRKAGADVVAMAEAAAATRRGEIAVAAEDSITWVGTAHAGDVVGFVDGEVVLIEAPGEVEAAAMVVLERMLAVGGELVTVLIGADAPSGIEDVLTERLRAEHPEVELVCYSGGQTDALLLMGVE</sequence>
<dbReference type="PANTHER" id="PTHR33434:SF4">
    <property type="entry name" value="PHOSPHATASE PROTEIN"/>
    <property type="match status" value="1"/>
</dbReference>
<dbReference type="SUPFAM" id="SSF101473">
    <property type="entry name" value="DhaL-like"/>
    <property type="match status" value="1"/>
</dbReference>
<comment type="caution">
    <text evidence="2">The sequence shown here is derived from an EMBL/GenBank/DDBJ whole genome shotgun (WGS) entry which is preliminary data.</text>
</comment>
<dbReference type="EMBL" id="JBHUOF010000013">
    <property type="protein sequence ID" value="MFD2799944.1"/>
    <property type="molecule type" value="Genomic_DNA"/>
</dbReference>
<protein>
    <submittedName>
        <fullName evidence="2">DAK2 domain-containing protein</fullName>
    </submittedName>
</protein>
<evidence type="ECO:0000313" key="3">
    <source>
        <dbReference type="Proteomes" id="UP001597478"/>
    </source>
</evidence>
<dbReference type="SMART" id="SM01120">
    <property type="entry name" value="Dak2"/>
    <property type="match status" value="1"/>
</dbReference>
<dbReference type="Pfam" id="PF13684">
    <property type="entry name" value="FakA-like_C"/>
    <property type="match status" value="1"/>
</dbReference>
<keyword evidence="3" id="KW-1185">Reference proteome</keyword>
<dbReference type="RefSeq" id="WP_377385250.1">
    <property type="nucleotide sequence ID" value="NZ_JBHSAN010000004.1"/>
</dbReference>
<name>A0ABW5W7J4_9PSEU</name>
<dbReference type="InterPro" id="IPR048394">
    <property type="entry name" value="FakA-like_M"/>
</dbReference>
<dbReference type="InterPro" id="IPR033470">
    <property type="entry name" value="FakA-like_C"/>
</dbReference>
<reference evidence="3" key="1">
    <citation type="journal article" date="2019" name="Int. J. Syst. Evol. Microbiol.">
        <title>The Global Catalogue of Microorganisms (GCM) 10K type strain sequencing project: providing services to taxonomists for standard genome sequencing and annotation.</title>
        <authorList>
            <consortium name="The Broad Institute Genomics Platform"/>
            <consortium name="The Broad Institute Genome Sequencing Center for Infectious Disease"/>
            <person name="Wu L."/>
            <person name="Ma J."/>
        </authorList>
    </citation>
    <scope>NUCLEOTIDE SEQUENCE [LARGE SCALE GENOMIC DNA]</scope>
    <source>
        <strain evidence="3">IBRC-M 10906</strain>
    </source>
</reference>
<gene>
    <name evidence="2" type="ORF">ACFS2C_11125</name>
</gene>
<dbReference type="Pfam" id="PF21645">
    <property type="entry name" value="FakA-like_M"/>
    <property type="match status" value="1"/>
</dbReference>
<dbReference type="SMART" id="SM01121">
    <property type="entry name" value="Dak1_2"/>
    <property type="match status" value="1"/>
</dbReference>
<dbReference type="InterPro" id="IPR036117">
    <property type="entry name" value="DhaL_dom_sf"/>
</dbReference>
<organism evidence="2 3">
    <name type="scientific">Prauserella oleivorans</name>
    <dbReference type="NCBI Taxonomy" id="1478153"/>
    <lineage>
        <taxon>Bacteria</taxon>
        <taxon>Bacillati</taxon>
        <taxon>Actinomycetota</taxon>
        <taxon>Actinomycetes</taxon>
        <taxon>Pseudonocardiales</taxon>
        <taxon>Pseudonocardiaceae</taxon>
        <taxon>Prauserella</taxon>
    </lineage>
</organism>
<dbReference type="Gene3D" id="1.25.40.340">
    <property type="match status" value="1"/>
</dbReference>
<dbReference type="PANTHER" id="PTHR33434">
    <property type="entry name" value="DEGV DOMAIN-CONTAINING PROTEIN DR_1986-RELATED"/>
    <property type="match status" value="1"/>
</dbReference>
<dbReference type="Proteomes" id="UP001597478">
    <property type="component" value="Unassembled WGS sequence"/>
</dbReference>
<accession>A0ABW5W7J4</accession>